<evidence type="ECO:0000256" key="3">
    <source>
        <dbReference type="ARBA" id="ARBA00022692"/>
    </source>
</evidence>
<evidence type="ECO:0000256" key="1">
    <source>
        <dbReference type="ARBA" id="ARBA00004141"/>
    </source>
</evidence>
<feature type="transmembrane region" description="Helical" evidence="6">
    <location>
        <begin position="82"/>
        <end position="101"/>
    </location>
</feature>
<keyword evidence="5 6" id="KW-0472">Membrane</keyword>
<feature type="transmembrane region" description="Helical" evidence="6">
    <location>
        <begin position="259"/>
        <end position="280"/>
    </location>
</feature>
<reference evidence="8 9" key="1">
    <citation type="submission" date="2017-02" db="EMBL/GenBank/DDBJ databases">
        <title>Draft genome of Saccharomonospora sp. 154.</title>
        <authorList>
            <person name="Alonso-Carmona G.S."/>
            <person name="De La Haba R."/>
            <person name="Vera-Gargallo B."/>
            <person name="Sandoval-Trujillo A.H."/>
            <person name="Ramirez-Duran N."/>
            <person name="Ventosa A."/>
        </authorList>
    </citation>
    <scope>NUCLEOTIDE SEQUENCE [LARGE SCALE GENOMIC DNA]</scope>
    <source>
        <strain evidence="8 9">LRS4.154</strain>
    </source>
</reference>
<feature type="domain" description="EamA" evidence="7">
    <location>
        <begin position="14"/>
        <end position="151"/>
    </location>
</feature>
<dbReference type="STRING" id="1962155.B1813_07655"/>
<dbReference type="SUPFAM" id="SSF103481">
    <property type="entry name" value="Multidrug resistance efflux transporter EmrE"/>
    <property type="match status" value="2"/>
</dbReference>
<dbReference type="AlphaFoldDB" id="A0A1V9A501"/>
<evidence type="ECO:0000313" key="9">
    <source>
        <dbReference type="Proteomes" id="UP000192591"/>
    </source>
</evidence>
<evidence type="ECO:0000256" key="2">
    <source>
        <dbReference type="ARBA" id="ARBA00007362"/>
    </source>
</evidence>
<dbReference type="PANTHER" id="PTHR32322:SF2">
    <property type="entry name" value="EAMA DOMAIN-CONTAINING PROTEIN"/>
    <property type="match status" value="1"/>
</dbReference>
<dbReference type="Pfam" id="PF00892">
    <property type="entry name" value="EamA"/>
    <property type="match status" value="2"/>
</dbReference>
<evidence type="ECO:0000256" key="4">
    <source>
        <dbReference type="ARBA" id="ARBA00022989"/>
    </source>
</evidence>
<organism evidence="8 9">
    <name type="scientific">Saccharomonospora piscinae</name>
    <dbReference type="NCBI Taxonomy" id="687388"/>
    <lineage>
        <taxon>Bacteria</taxon>
        <taxon>Bacillati</taxon>
        <taxon>Actinomycetota</taxon>
        <taxon>Actinomycetes</taxon>
        <taxon>Pseudonocardiales</taxon>
        <taxon>Pseudonocardiaceae</taxon>
        <taxon>Saccharomonospora</taxon>
    </lineage>
</organism>
<accession>A0A1V9A501</accession>
<feature type="transmembrane region" description="Helical" evidence="6">
    <location>
        <begin position="234"/>
        <end position="252"/>
    </location>
</feature>
<evidence type="ECO:0000259" key="7">
    <source>
        <dbReference type="Pfam" id="PF00892"/>
    </source>
</evidence>
<dbReference type="Proteomes" id="UP000192591">
    <property type="component" value="Unassembled WGS sequence"/>
</dbReference>
<feature type="transmembrane region" description="Helical" evidence="6">
    <location>
        <begin position="164"/>
        <end position="184"/>
    </location>
</feature>
<feature type="transmembrane region" description="Helical" evidence="6">
    <location>
        <begin position="44"/>
        <end position="62"/>
    </location>
</feature>
<comment type="caution">
    <text evidence="8">The sequence shown here is derived from an EMBL/GenBank/DDBJ whole genome shotgun (WGS) entry which is preliminary data.</text>
</comment>
<keyword evidence="9" id="KW-1185">Reference proteome</keyword>
<comment type="subcellular location">
    <subcellularLocation>
        <location evidence="1">Membrane</location>
        <topology evidence="1">Multi-pass membrane protein</topology>
    </subcellularLocation>
</comment>
<proteinExistence type="inferred from homology"/>
<name>A0A1V9A501_SACPI</name>
<dbReference type="InterPro" id="IPR037185">
    <property type="entry name" value="EmrE-like"/>
</dbReference>
<keyword evidence="4 6" id="KW-1133">Transmembrane helix</keyword>
<dbReference type="RefSeq" id="WP_081191237.1">
    <property type="nucleotide sequence ID" value="NZ_MWIH01000005.1"/>
</dbReference>
<protein>
    <submittedName>
        <fullName evidence="8">EamA family transporter</fullName>
    </submittedName>
</protein>
<dbReference type="EMBL" id="MWIH01000005">
    <property type="protein sequence ID" value="OQO92128.1"/>
    <property type="molecule type" value="Genomic_DNA"/>
</dbReference>
<feature type="transmembrane region" description="Helical" evidence="6">
    <location>
        <begin position="196"/>
        <end position="214"/>
    </location>
</feature>
<sequence>MSSIPAARPRAASLSLITAGVLWGTGGLAGAVLSDRAGVSSSAVAVYRLLLGGAFALLLLACTGRLRALRTLPRTGEAARRLLAAGALLAVFQACYFGAVALTSVSVATMTTIGSVPVFVAVAVAIVDRRLPGTVTTMAIACAVLGLGLLTWSPGDVTGGGQLVGGVACALTSGAGFAALTLVNRRPVAGLDPLRTTAFGCLVGGALLVPLAVWMPGEVVGRLFEAGPDVLATALYLGAVPTALAYAAYFHGLGGSRPVVAALAALLEPLTAAVLAAVLLGDDLGVVGWCGAALLVAAVAVGSLRPATGARDVDREPVPG</sequence>
<dbReference type="GO" id="GO:0016020">
    <property type="term" value="C:membrane"/>
    <property type="evidence" value="ECO:0007669"/>
    <property type="project" value="UniProtKB-SubCell"/>
</dbReference>
<comment type="similarity">
    <text evidence="2">Belongs to the EamA transporter family.</text>
</comment>
<feature type="transmembrane region" description="Helical" evidence="6">
    <location>
        <begin position="286"/>
        <end position="304"/>
    </location>
</feature>
<dbReference type="InterPro" id="IPR050638">
    <property type="entry name" value="AA-Vitamin_Transporters"/>
</dbReference>
<feature type="domain" description="EamA" evidence="7">
    <location>
        <begin position="166"/>
        <end position="301"/>
    </location>
</feature>
<feature type="transmembrane region" description="Helical" evidence="6">
    <location>
        <begin position="134"/>
        <end position="152"/>
    </location>
</feature>
<evidence type="ECO:0000256" key="6">
    <source>
        <dbReference type="SAM" id="Phobius"/>
    </source>
</evidence>
<feature type="transmembrane region" description="Helical" evidence="6">
    <location>
        <begin position="107"/>
        <end position="127"/>
    </location>
</feature>
<keyword evidence="3 6" id="KW-0812">Transmembrane</keyword>
<evidence type="ECO:0000256" key="5">
    <source>
        <dbReference type="ARBA" id="ARBA00023136"/>
    </source>
</evidence>
<dbReference type="InterPro" id="IPR000620">
    <property type="entry name" value="EamA_dom"/>
</dbReference>
<dbReference type="PANTHER" id="PTHR32322">
    <property type="entry name" value="INNER MEMBRANE TRANSPORTER"/>
    <property type="match status" value="1"/>
</dbReference>
<gene>
    <name evidence="8" type="ORF">B1813_07655</name>
</gene>
<evidence type="ECO:0000313" key="8">
    <source>
        <dbReference type="EMBL" id="OQO92128.1"/>
    </source>
</evidence>